<dbReference type="GO" id="GO:0052689">
    <property type="term" value="F:carboxylic ester hydrolase activity"/>
    <property type="evidence" value="ECO:0007669"/>
    <property type="project" value="TreeGrafter"/>
</dbReference>
<dbReference type="Pfam" id="PF02230">
    <property type="entry name" value="Abhydrolase_2"/>
    <property type="match status" value="1"/>
</dbReference>
<dbReference type="SUPFAM" id="SSF53474">
    <property type="entry name" value="alpha/beta-Hydrolases"/>
    <property type="match status" value="1"/>
</dbReference>
<dbReference type="GO" id="GO:0008474">
    <property type="term" value="F:palmitoyl-(protein) hydrolase activity"/>
    <property type="evidence" value="ECO:0007669"/>
    <property type="project" value="TreeGrafter"/>
</dbReference>
<reference evidence="3" key="1">
    <citation type="submission" date="2023-06" db="EMBL/GenBank/DDBJ databases">
        <title>Genome-scale phylogeny and comparative genomics of the fungal order Sordariales.</title>
        <authorList>
            <consortium name="Lawrence Berkeley National Laboratory"/>
            <person name="Hensen N."/>
            <person name="Bonometti L."/>
            <person name="Westerberg I."/>
            <person name="Brannstrom I.O."/>
            <person name="Guillou S."/>
            <person name="Cros-Aarteil S."/>
            <person name="Calhoun S."/>
            <person name="Haridas S."/>
            <person name="Kuo A."/>
            <person name="Mondo S."/>
            <person name="Pangilinan J."/>
            <person name="Riley R."/>
            <person name="Labutti K."/>
            <person name="Andreopoulos B."/>
            <person name="Lipzen A."/>
            <person name="Chen C."/>
            <person name="Yanf M."/>
            <person name="Daum C."/>
            <person name="Ng V."/>
            <person name="Clum A."/>
            <person name="Steindorff A."/>
            <person name="Ohm R."/>
            <person name="Martin F."/>
            <person name="Silar P."/>
            <person name="Natvig D."/>
            <person name="Lalanne C."/>
            <person name="Gautier V."/>
            <person name="Ament-Velasquez S.L."/>
            <person name="Kruys A."/>
            <person name="Hutchinson M.I."/>
            <person name="Powell A.J."/>
            <person name="Barry K."/>
            <person name="Miller A.N."/>
            <person name="Grigoriev I.V."/>
            <person name="Debuchy R."/>
            <person name="Gladieux P."/>
            <person name="Thoren M.H."/>
            <person name="Johannesson H."/>
        </authorList>
    </citation>
    <scope>NUCLEOTIDE SEQUENCE</scope>
    <source>
        <strain evidence="3">CBS 540.89</strain>
    </source>
</reference>
<evidence type="ECO:0000256" key="1">
    <source>
        <dbReference type="ARBA" id="ARBA00006499"/>
    </source>
</evidence>
<keyword evidence="4" id="KW-1185">Reference proteome</keyword>
<keyword evidence="3" id="KW-0378">Hydrolase</keyword>
<evidence type="ECO:0000313" key="3">
    <source>
        <dbReference type="EMBL" id="KAK0736468.1"/>
    </source>
</evidence>
<feature type="domain" description="Phospholipase/carboxylesterase/thioesterase" evidence="2">
    <location>
        <begin position="7"/>
        <end position="244"/>
    </location>
</feature>
<evidence type="ECO:0000313" key="4">
    <source>
        <dbReference type="Proteomes" id="UP001172159"/>
    </source>
</evidence>
<sequence length="251" mass="27740">MATLSTCIIAPTAPHTHTVIFLHGRGDTASNFMTSFQEWRDSESRCLADLFPSVRWVFPQSELRAAARFPAARMSQWFDTWNIANLHEKEELQIDGLKESVASIRVLVDKEVRKLGGQSEKVVLAGLSQGGATAAHTLINVAKRLGGLMVFSGRMPFPGRTLADTRAVLDLAGVPDDDSAVRTTPVLVQHCVDDPLSRIKNGREVRDSLSSFGAQVEWREYPTGGHWFNSPDGIQDASTWLRAHVFQDEGR</sequence>
<dbReference type="InterPro" id="IPR003140">
    <property type="entry name" value="PLipase/COase/thioEstase"/>
</dbReference>
<dbReference type="PANTHER" id="PTHR10655">
    <property type="entry name" value="LYSOPHOSPHOLIPASE-RELATED"/>
    <property type="match status" value="1"/>
</dbReference>
<name>A0AA40BLQ2_9PEZI</name>
<proteinExistence type="inferred from homology"/>
<organism evidence="3 4">
    <name type="scientific">Apiosordaria backusii</name>
    <dbReference type="NCBI Taxonomy" id="314023"/>
    <lineage>
        <taxon>Eukaryota</taxon>
        <taxon>Fungi</taxon>
        <taxon>Dikarya</taxon>
        <taxon>Ascomycota</taxon>
        <taxon>Pezizomycotina</taxon>
        <taxon>Sordariomycetes</taxon>
        <taxon>Sordariomycetidae</taxon>
        <taxon>Sordariales</taxon>
        <taxon>Lasiosphaeriaceae</taxon>
        <taxon>Apiosordaria</taxon>
    </lineage>
</organism>
<comment type="similarity">
    <text evidence="1">Belongs to the AB hydrolase superfamily. AB hydrolase 2 family.</text>
</comment>
<dbReference type="Gene3D" id="3.40.50.1820">
    <property type="entry name" value="alpha/beta hydrolase"/>
    <property type="match status" value="1"/>
</dbReference>
<dbReference type="Proteomes" id="UP001172159">
    <property type="component" value="Unassembled WGS sequence"/>
</dbReference>
<dbReference type="InterPro" id="IPR050565">
    <property type="entry name" value="LYPA1-2/EST-like"/>
</dbReference>
<comment type="caution">
    <text evidence="3">The sequence shown here is derived from an EMBL/GenBank/DDBJ whole genome shotgun (WGS) entry which is preliminary data.</text>
</comment>
<dbReference type="PANTHER" id="PTHR10655:SF63">
    <property type="entry name" value="PHOSPHOLIPASE_CARBOXYLESTERASE_THIOESTERASE DOMAIN-CONTAINING PROTEIN"/>
    <property type="match status" value="1"/>
</dbReference>
<evidence type="ECO:0000259" key="2">
    <source>
        <dbReference type="Pfam" id="PF02230"/>
    </source>
</evidence>
<gene>
    <name evidence="3" type="ORF">B0T21DRAFT_288400</name>
</gene>
<dbReference type="EMBL" id="JAUKTV010000006">
    <property type="protein sequence ID" value="KAK0736468.1"/>
    <property type="molecule type" value="Genomic_DNA"/>
</dbReference>
<dbReference type="GO" id="GO:0005737">
    <property type="term" value="C:cytoplasm"/>
    <property type="evidence" value="ECO:0007669"/>
    <property type="project" value="TreeGrafter"/>
</dbReference>
<protein>
    <submittedName>
        <fullName evidence="3">Alpha/Beta hydrolase protein</fullName>
    </submittedName>
</protein>
<accession>A0AA40BLQ2</accession>
<dbReference type="InterPro" id="IPR029058">
    <property type="entry name" value="AB_hydrolase_fold"/>
</dbReference>
<dbReference type="AlphaFoldDB" id="A0AA40BLQ2"/>